<accession>A0A2T1M1I2</accession>
<comment type="caution">
    <text evidence="2">The sequence shown here is derived from an EMBL/GenBank/DDBJ whole genome shotgun (WGS) entry which is preliminary data.</text>
</comment>
<reference evidence="2 3" key="2">
    <citation type="submission" date="2018-03" db="EMBL/GenBank/DDBJ databases">
        <authorList>
            <person name="Keele B.F."/>
        </authorList>
    </citation>
    <scope>NUCLEOTIDE SEQUENCE [LARGE SCALE GENOMIC DNA]</scope>
    <source>
        <strain evidence="2 3">CCALA 016</strain>
    </source>
</reference>
<evidence type="ECO:0008006" key="4">
    <source>
        <dbReference type="Google" id="ProtNLM"/>
    </source>
</evidence>
<evidence type="ECO:0000256" key="1">
    <source>
        <dbReference type="SAM" id="SignalP"/>
    </source>
</evidence>
<reference evidence="2 3" key="1">
    <citation type="submission" date="2018-03" db="EMBL/GenBank/DDBJ databases">
        <title>The ancient ancestry and fast evolution of plastids.</title>
        <authorList>
            <person name="Moore K.R."/>
            <person name="Magnabosco C."/>
            <person name="Momper L."/>
            <person name="Gold D.A."/>
            <person name="Bosak T."/>
            <person name="Fournier G.P."/>
        </authorList>
    </citation>
    <scope>NUCLEOTIDE SEQUENCE [LARGE SCALE GENOMIC DNA]</scope>
    <source>
        <strain evidence="2 3">CCALA 016</strain>
    </source>
</reference>
<gene>
    <name evidence="2" type="ORF">C7H19_05075</name>
</gene>
<name>A0A2T1M1I2_9CHRO</name>
<dbReference type="EMBL" id="PXOH01000004">
    <property type="protein sequence ID" value="PSF38535.1"/>
    <property type="molecule type" value="Genomic_DNA"/>
</dbReference>
<sequence length="249" mass="26220">MKIRLPYSALIIPLWLTLASSAQALNFITDRQALNGNDSIDWSSLGKVFNPFNPNPADFLSNSFTANSAQGLGLEVDIPLPASGITPPFVFQTANPPIGIPTNFANGDFILLTGLTPMVFPSPGNPGALSISFAQPVRAAGTQIAVDDVFNFTGFISAYDVNNSLLGTFSLFGISSLALDNSAIFLGVSSTNAEIKRIEISSSVSDRAIGINTLSINNPAVPESSSSLMFIVVGVGLLVLKTRRKGNIL</sequence>
<evidence type="ECO:0000313" key="2">
    <source>
        <dbReference type="EMBL" id="PSF38535.1"/>
    </source>
</evidence>
<feature type="signal peptide" evidence="1">
    <location>
        <begin position="1"/>
        <end position="24"/>
    </location>
</feature>
<dbReference type="OrthoDB" id="573373at2"/>
<keyword evidence="3" id="KW-1185">Reference proteome</keyword>
<evidence type="ECO:0000313" key="3">
    <source>
        <dbReference type="Proteomes" id="UP000239001"/>
    </source>
</evidence>
<feature type="chain" id="PRO_5015647067" description="PEP-CTERM sorting domain-containing protein" evidence="1">
    <location>
        <begin position="25"/>
        <end position="249"/>
    </location>
</feature>
<dbReference type="Proteomes" id="UP000239001">
    <property type="component" value="Unassembled WGS sequence"/>
</dbReference>
<proteinExistence type="predicted"/>
<dbReference type="AlphaFoldDB" id="A0A2T1M1I2"/>
<organism evidence="2 3">
    <name type="scientific">Aphanothece hegewaldii CCALA 016</name>
    <dbReference type="NCBI Taxonomy" id="2107694"/>
    <lineage>
        <taxon>Bacteria</taxon>
        <taxon>Bacillati</taxon>
        <taxon>Cyanobacteriota</taxon>
        <taxon>Cyanophyceae</taxon>
        <taxon>Oscillatoriophycideae</taxon>
        <taxon>Chroococcales</taxon>
        <taxon>Aphanothecaceae</taxon>
        <taxon>Aphanothece</taxon>
    </lineage>
</organism>
<protein>
    <recommendedName>
        <fullName evidence="4">PEP-CTERM sorting domain-containing protein</fullName>
    </recommendedName>
</protein>
<keyword evidence="1" id="KW-0732">Signal</keyword>